<keyword evidence="2" id="KW-1185">Reference proteome</keyword>
<dbReference type="AlphaFoldDB" id="S2DV12"/>
<comment type="caution">
    <text evidence="1">The sequence shown here is derived from an EMBL/GenBank/DDBJ whole genome shotgun (WGS) entry which is preliminary data.</text>
</comment>
<proteinExistence type="predicted"/>
<dbReference type="EMBL" id="ALWO02000045">
    <property type="protein sequence ID" value="EOZ93678.1"/>
    <property type="molecule type" value="Genomic_DNA"/>
</dbReference>
<evidence type="ECO:0000313" key="2">
    <source>
        <dbReference type="Proteomes" id="UP000006073"/>
    </source>
</evidence>
<dbReference type="Proteomes" id="UP000006073">
    <property type="component" value="Unassembled WGS sequence"/>
</dbReference>
<sequence length="431" mass="48911">MLTKNLLTQMCSELTGVSLLFKVKQNGFKILFVSREFLEWGGRNFEIQNEELLGLSLNQVIKLKKLPYLKGNDIKAALLKVVHEKNTVKEVLEYVDLNENQVGIINTPLLGESGEVEHILHQVSFVNQGGLVSSERRNASGIFEGTDAEYLFENHPLPVAVLNQEGKIKAINEAFVNSVFPLHKKNKLITEVFEVFSEINVSEVMAQVLRGKENSLDLKLIRDNETVYYTASLISIKNHVMAIFSSTTEVKKMRKDLVKKSMLMEDCLKFQKQNFELLEVREILKKSLSFMLSHSDAHNGLIWVKDLSLDEKLGHQSEFLYDQGFHAHRLNLQYLFDQDQQPIRNEPFSLRSNALANIGMLESSVSGFGKSILGICGRKSDHLLFVILLQMDATKVFDLEDKYVLNIVSSCIFSELAGVFSGRMISGEERF</sequence>
<gene>
    <name evidence="1" type="ORF">A33Q_3624</name>
</gene>
<organism evidence="1 2">
    <name type="scientific">Indibacter alkaliphilus (strain CCUG 57479 / KCTC 22604 / LW1)</name>
    <dbReference type="NCBI Taxonomy" id="1189612"/>
    <lineage>
        <taxon>Bacteria</taxon>
        <taxon>Pseudomonadati</taxon>
        <taxon>Bacteroidota</taxon>
        <taxon>Cytophagia</taxon>
        <taxon>Cytophagales</taxon>
        <taxon>Cyclobacteriaceae</taxon>
    </lineage>
</organism>
<dbReference type="Gene3D" id="3.30.450.20">
    <property type="entry name" value="PAS domain"/>
    <property type="match status" value="1"/>
</dbReference>
<name>S2DV12_INDAL</name>
<accession>S2DV12</accession>
<evidence type="ECO:0000313" key="1">
    <source>
        <dbReference type="EMBL" id="EOZ93678.1"/>
    </source>
</evidence>
<protein>
    <submittedName>
        <fullName evidence="1">Uncharacterized protein</fullName>
    </submittedName>
</protein>
<reference evidence="1 2" key="1">
    <citation type="journal article" date="2013" name="Genome Announc.">
        <title>Draft Genome Sequence of Indibacter alkaliphilus Strain LW1T, Isolated from Lonar Lake, a Haloalkaline Lake in the Buldana District of Maharashtra, India.</title>
        <authorList>
            <person name="Singh A."/>
            <person name="Kumar Jangir P."/>
            <person name="Sharma R."/>
            <person name="Singh A."/>
            <person name="Kumar Pinnaka A."/>
            <person name="Shivaji S."/>
        </authorList>
    </citation>
    <scope>NUCLEOTIDE SEQUENCE [LARGE SCALE GENOMIC DNA]</scope>
    <source>
        <strain evidence="2">CCUG 57479 / KCTC 22604 / LW1</strain>
    </source>
</reference>